<feature type="transmembrane region" description="Helical" evidence="11">
    <location>
        <begin position="81"/>
        <end position="103"/>
    </location>
</feature>
<feature type="transmembrane region" description="Helical" evidence="11">
    <location>
        <begin position="364"/>
        <end position="385"/>
    </location>
</feature>
<dbReference type="GO" id="GO:0008203">
    <property type="term" value="P:cholesterol metabolic process"/>
    <property type="evidence" value="ECO:0007669"/>
    <property type="project" value="TreeGrafter"/>
</dbReference>
<keyword evidence="8 9" id="KW-0012">Acyltransferase</keyword>
<evidence type="ECO:0000256" key="5">
    <source>
        <dbReference type="ARBA" id="ARBA00022824"/>
    </source>
</evidence>
<evidence type="ECO:0000256" key="6">
    <source>
        <dbReference type="ARBA" id="ARBA00022989"/>
    </source>
</evidence>
<evidence type="ECO:0000256" key="8">
    <source>
        <dbReference type="ARBA" id="ARBA00023315"/>
    </source>
</evidence>
<dbReference type="InterPro" id="IPR004299">
    <property type="entry name" value="MBOAT_fam"/>
</dbReference>
<feature type="transmembrane region" description="Helical" evidence="11">
    <location>
        <begin position="124"/>
        <end position="147"/>
    </location>
</feature>
<dbReference type="InParanoid" id="A0A5N4A7T0"/>
<comment type="similarity">
    <text evidence="2 9">Belongs to the membrane-bound acyltransferase family. Sterol o-acyltransferase subfamily.</text>
</comment>
<dbReference type="PANTHER" id="PTHR10408:SF8">
    <property type="entry name" value="O-ACYLTRANSFERASE"/>
    <property type="match status" value="1"/>
</dbReference>
<comment type="subcellular location">
    <subcellularLocation>
        <location evidence="1 9">Endoplasmic reticulum membrane</location>
        <topology evidence="1 9">Multi-pass membrane protein</topology>
    </subcellularLocation>
</comment>
<protein>
    <recommendedName>
        <fullName evidence="9">O-acyltransferase</fullName>
    </recommendedName>
</protein>
<dbReference type="GO" id="GO:0005789">
    <property type="term" value="C:endoplasmic reticulum membrane"/>
    <property type="evidence" value="ECO:0007669"/>
    <property type="project" value="UniProtKB-SubCell"/>
</dbReference>
<name>A0A5N4A7T0_PHOPY</name>
<dbReference type="PIRSF" id="PIRSF000439">
    <property type="entry name" value="Oat_ACAT_DAG_ARE"/>
    <property type="match status" value="1"/>
</dbReference>
<dbReference type="GO" id="GO:0008374">
    <property type="term" value="F:O-acyltransferase activity"/>
    <property type="evidence" value="ECO:0007669"/>
    <property type="project" value="InterPro"/>
</dbReference>
<dbReference type="EMBL" id="VVIM01000009">
    <property type="protein sequence ID" value="KAB0793381.1"/>
    <property type="molecule type" value="Genomic_DNA"/>
</dbReference>
<evidence type="ECO:0000256" key="9">
    <source>
        <dbReference type="PIRNR" id="PIRNR000439"/>
    </source>
</evidence>
<feature type="active site" evidence="10">
    <location>
        <position position="362"/>
    </location>
</feature>
<proteinExistence type="inferred from homology"/>
<dbReference type="AlphaFoldDB" id="A0A5N4A7T0"/>
<keyword evidence="3 9" id="KW-0808">Transferase</keyword>
<sequence length="449" mass="52823">MAPNSSSRTSGEVQKKKYEFKVKVYQPRDSVITEITQQKNLLAVYRIFLMVFLALCINFLFRNCFYGEGLTSSFALVFQSFKNIHMALAGWFVAFLSTVWLYYGFKCWAIGRTRIIPNSFVSQVWNTLWLTSYAFHFLAVLNIPVVFTYRYNLGFASSVAVGMEAMRLLMKSYSVVRSNVPRLTTSNLMKEFPKFSHYMYFLFSPAMVYRDSYPRSKHPIRWRFVGGLMAELVAIILLYSIIFERGYIHDLKNFGLTTYRWTDIVTIILENCLYSIFAFVMTFYLVLHVSQNICAEILQFSDKLFYEDWWTSSSYSRYYRTWNVVVHDWLYNYVYKDTYEILCPGNKFIAKQLVFLLSALFHEYISTIALGFYLPIFMIFFFGFGNYLSYHKFSSSFVGNLFLLYSLTLGSSIMFTTAIMEHYCRTNSVQEEMTISNFFTPKLFTCISY</sequence>
<evidence type="ECO:0000256" key="1">
    <source>
        <dbReference type="ARBA" id="ARBA00004477"/>
    </source>
</evidence>
<gene>
    <name evidence="12" type="ORF">PPYR_13001</name>
</gene>
<evidence type="ECO:0000256" key="11">
    <source>
        <dbReference type="SAM" id="Phobius"/>
    </source>
</evidence>
<feature type="transmembrane region" description="Helical" evidence="11">
    <location>
        <begin position="43"/>
        <end position="61"/>
    </location>
</feature>
<dbReference type="PANTHER" id="PTHR10408">
    <property type="entry name" value="STEROL O-ACYLTRANSFERASE"/>
    <property type="match status" value="1"/>
</dbReference>
<feature type="transmembrane region" description="Helical" evidence="11">
    <location>
        <begin position="264"/>
        <end position="287"/>
    </location>
</feature>
<evidence type="ECO:0000313" key="12">
    <source>
        <dbReference type="EMBL" id="KAB0793381.1"/>
    </source>
</evidence>
<evidence type="ECO:0000313" key="13">
    <source>
        <dbReference type="Proteomes" id="UP000327044"/>
    </source>
</evidence>
<evidence type="ECO:0000256" key="7">
    <source>
        <dbReference type="ARBA" id="ARBA00023136"/>
    </source>
</evidence>
<keyword evidence="7 9" id="KW-0472">Membrane</keyword>
<comment type="caution">
    <text evidence="12">The sequence shown here is derived from an EMBL/GenBank/DDBJ whole genome shotgun (WGS) entry which is preliminary data.</text>
</comment>
<dbReference type="OrthoDB" id="10039049at2759"/>
<reference evidence="12 13" key="1">
    <citation type="journal article" date="2018" name="Elife">
        <title>Firefly genomes illuminate parallel origins of bioluminescence in beetles.</title>
        <authorList>
            <person name="Fallon T.R."/>
            <person name="Lower S.E."/>
            <person name="Chang C.H."/>
            <person name="Bessho-Uehara M."/>
            <person name="Martin G.J."/>
            <person name="Bewick A.J."/>
            <person name="Behringer M."/>
            <person name="Debat H.J."/>
            <person name="Wong I."/>
            <person name="Day J.C."/>
            <person name="Suvorov A."/>
            <person name="Silva C.J."/>
            <person name="Stanger-Hall K.F."/>
            <person name="Hall D.W."/>
            <person name="Schmitz R.J."/>
            <person name="Nelson D.R."/>
            <person name="Lewis S.M."/>
            <person name="Shigenobu S."/>
            <person name="Bybee S.M."/>
            <person name="Larracuente A.M."/>
            <person name="Oba Y."/>
            <person name="Weng J.K."/>
        </authorList>
    </citation>
    <scope>NUCLEOTIDE SEQUENCE [LARGE SCALE GENOMIC DNA]</scope>
    <source>
        <strain evidence="12">1611_PpyrPB1</strain>
        <tissue evidence="12">Whole body</tissue>
    </source>
</reference>
<organism evidence="12 13">
    <name type="scientific">Photinus pyralis</name>
    <name type="common">Common eastern firefly</name>
    <name type="synonym">Lampyris pyralis</name>
    <dbReference type="NCBI Taxonomy" id="7054"/>
    <lineage>
        <taxon>Eukaryota</taxon>
        <taxon>Metazoa</taxon>
        <taxon>Ecdysozoa</taxon>
        <taxon>Arthropoda</taxon>
        <taxon>Hexapoda</taxon>
        <taxon>Insecta</taxon>
        <taxon>Pterygota</taxon>
        <taxon>Neoptera</taxon>
        <taxon>Endopterygota</taxon>
        <taxon>Coleoptera</taxon>
        <taxon>Polyphaga</taxon>
        <taxon>Elateriformia</taxon>
        <taxon>Elateroidea</taxon>
        <taxon>Lampyridae</taxon>
        <taxon>Lampyrinae</taxon>
        <taxon>Photinus</taxon>
    </lineage>
</organism>
<keyword evidence="5 9" id="KW-0256">Endoplasmic reticulum</keyword>
<feature type="transmembrane region" description="Helical" evidence="11">
    <location>
        <begin position="397"/>
        <end position="420"/>
    </location>
</feature>
<feature type="transmembrane region" description="Helical" evidence="11">
    <location>
        <begin position="222"/>
        <end position="243"/>
    </location>
</feature>
<dbReference type="FunCoup" id="A0A5N4A7T0">
    <property type="interactions" value="269"/>
</dbReference>
<accession>A0A5N4A7T0</accession>
<keyword evidence="6 11" id="KW-1133">Transmembrane helix</keyword>
<dbReference type="InterPro" id="IPR014371">
    <property type="entry name" value="Oat_ACAT_DAG_ARE"/>
</dbReference>
<dbReference type="Pfam" id="PF03062">
    <property type="entry name" value="MBOAT"/>
    <property type="match status" value="1"/>
</dbReference>
<dbReference type="Proteomes" id="UP000327044">
    <property type="component" value="Unassembled WGS sequence"/>
</dbReference>
<keyword evidence="4 11" id="KW-0812">Transmembrane</keyword>
<evidence type="ECO:0000256" key="10">
    <source>
        <dbReference type="PIRSR" id="PIRSR000439-1"/>
    </source>
</evidence>
<evidence type="ECO:0000256" key="3">
    <source>
        <dbReference type="ARBA" id="ARBA00022679"/>
    </source>
</evidence>
<keyword evidence="13" id="KW-1185">Reference proteome</keyword>
<evidence type="ECO:0000256" key="4">
    <source>
        <dbReference type="ARBA" id="ARBA00022692"/>
    </source>
</evidence>
<evidence type="ECO:0000256" key="2">
    <source>
        <dbReference type="ARBA" id="ARBA00009010"/>
    </source>
</evidence>